<evidence type="ECO:0000313" key="2">
    <source>
        <dbReference type="EMBL" id="CUG92169.1"/>
    </source>
</evidence>
<name>A0A0S4JPR8_BODSA</name>
<feature type="region of interest" description="Disordered" evidence="1">
    <location>
        <begin position="199"/>
        <end position="221"/>
    </location>
</feature>
<feature type="region of interest" description="Disordered" evidence="1">
    <location>
        <begin position="553"/>
        <end position="582"/>
    </location>
</feature>
<dbReference type="VEuPathDB" id="TriTrypDB:BSAL_35865"/>
<feature type="compositionally biased region" description="Polar residues" evidence="1">
    <location>
        <begin position="435"/>
        <end position="445"/>
    </location>
</feature>
<gene>
    <name evidence="2" type="ORF">BSAL_35865</name>
</gene>
<reference evidence="3" key="1">
    <citation type="submission" date="2015-09" db="EMBL/GenBank/DDBJ databases">
        <authorList>
            <consortium name="Pathogen Informatics"/>
        </authorList>
    </citation>
    <scope>NUCLEOTIDE SEQUENCE [LARGE SCALE GENOMIC DNA]</scope>
    <source>
        <strain evidence="3">Lake Konstanz</strain>
    </source>
</reference>
<protein>
    <submittedName>
        <fullName evidence="2">Uncharacterized protein</fullName>
    </submittedName>
</protein>
<keyword evidence="3" id="KW-1185">Reference proteome</keyword>
<feature type="compositionally biased region" description="Basic and acidic residues" evidence="1">
    <location>
        <begin position="97"/>
        <end position="114"/>
    </location>
</feature>
<dbReference type="AlphaFoldDB" id="A0A0S4JPR8"/>
<dbReference type="EMBL" id="CYKH01002012">
    <property type="protein sequence ID" value="CUG92169.1"/>
    <property type="molecule type" value="Genomic_DNA"/>
</dbReference>
<organism evidence="2 3">
    <name type="scientific">Bodo saltans</name>
    <name type="common">Flagellated protozoan</name>
    <dbReference type="NCBI Taxonomy" id="75058"/>
    <lineage>
        <taxon>Eukaryota</taxon>
        <taxon>Discoba</taxon>
        <taxon>Euglenozoa</taxon>
        <taxon>Kinetoplastea</taxon>
        <taxon>Metakinetoplastina</taxon>
        <taxon>Eubodonida</taxon>
        <taxon>Bodonidae</taxon>
        <taxon>Bodo</taxon>
    </lineage>
</organism>
<feature type="compositionally biased region" description="Basic residues" evidence="1">
    <location>
        <begin position="48"/>
        <end position="59"/>
    </location>
</feature>
<dbReference type="Proteomes" id="UP000051952">
    <property type="component" value="Unassembled WGS sequence"/>
</dbReference>
<evidence type="ECO:0000313" key="3">
    <source>
        <dbReference type="Proteomes" id="UP000051952"/>
    </source>
</evidence>
<feature type="region of interest" description="Disordered" evidence="1">
    <location>
        <begin position="424"/>
        <end position="445"/>
    </location>
</feature>
<feature type="compositionally biased region" description="Basic and acidic residues" evidence="1">
    <location>
        <begin position="553"/>
        <end position="565"/>
    </location>
</feature>
<proteinExistence type="predicted"/>
<accession>A0A0S4JPR8</accession>
<feature type="compositionally biased region" description="Polar residues" evidence="1">
    <location>
        <begin position="126"/>
        <end position="136"/>
    </location>
</feature>
<sequence>MRRFGLLAPRALVACTHGLNQLFDDSMCPPSGASALTMTARSAFTKTRSGHLQKGKSLRNAKVLATKPHHRRTTATSHGGGQKSSSSASKKKNNKNRRPESPAHHIYPKSERLYTTKKLSQHPKSSRQTSTGTSAVKQKPSILSADIFGSSADCTEQEIMFANAAQIVGIMQHAFDAPTVEEERNRLFGLSATGSAALAATSSSHYDPSSPPPPIEASSRRRLRSFRVRSIDKVEIPPVEVPTDRHRSGGAFLPTEILRRVMREEPGTSISSRTVTLSCVVRENRRRRVQEKAVAKATDIASRISEVVTAAERKKKAAAVARGHPTSTQPGKVVDCNETRSMTADDLDDAALVGDAAIIVEEQANHTAEQLRSAISDERDSTAIEEAPNNGLIDTAAKNGHTTTTTLSNTTASNVTMLTVQKPAPKTKNVAPQVPDSQSSAEEQQAGTMTIMDEDGNIVGDVDEDALTQEEVDAFSPWREGTIIPLSTNYVTRCERIEGSFAPFSPHPLAKRIPLVQPLDTVAFPPLAGVAMYGTVVAVKVCHNSREALETAHANHEEALRTKKDGRSKKRMTKDNSAPKPAQLVLDVEARGSTPPKITIEFMNDDETMDFGRVLFDSNERRRGKTMLIAKAG</sequence>
<evidence type="ECO:0000256" key="1">
    <source>
        <dbReference type="SAM" id="MobiDB-lite"/>
    </source>
</evidence>
<feature type="region of interest" description="Disordered" evidence="1">
    <location>
        <begin position="46"/>
        <end position="137"/>
    </location>
</feature>
<feature type="compositionally biased region" description="Low complexity" evidence="1">
    <location>
        <begin position="199"/>
        <end position="208"/>
    </location>
</feature>